<dbReference type="OrthoDB" id="9945726at2"/>
<evidence type="ECO:0000313" key="2">
    <source>
        <dbReference type="EMBL" id="TWS25395.1"/>
    </source>
</evidence>
<sequence>MTTIAGPLIAATIGLAGVYWSSRRTLSRHGQMTAVKTDLDVAAALLAIDPDDAFAKTMADNARLRAQAILYTEMRPSLYWLDRVGNWVSFFMAAFVAVLSTSLVVGPFLRDDVSTEWPGFIVAGLAYGFVAAVIARVVRDSRQKKPVLRGIDLSTAMAFREPSTAMFGRLIRTMPPSMSLPPQEWAERAGLAASISSDVAPDVGRPEGGA</sequence>
<keyword evidence="3" id="KW-1185">Reference proteome</keyword>
<feature type="transmembrane region" description="Helical" evidence="1">
    <location>
        <begin position="84"/>
        <end position="105"/>
    </location>
</feature>
<feature type="transmembrane region" description="Helical" evidence="1">
    <location>
        <begin position="6"/>
        <end position="22"/>
    </location>
</feature>
<organism evidence="2 3">
    <name type="scientific">Tsukamurella sputi</name>
    <dbReference type="NCBI Taxonomy" id="2591848"/>
    <lineage>
        <taxon>Bacteria</taxon>
        <taxon>Bacillati</taxon>
        <taxon>Actinomycetota</taxon>
        <taxon>Actinomycetes</taxon>
        <taxon>Mycobacteriales</taxon>
        <taxon>Tsukamurellaceae</taxon>
        <taxon>Tsukamurella</taxon>
    </lineage>
</organism>
<reference evidence="2 3" key="2">
    <citation type="submission" date="2019-08" db="EMBL/GenBank/DDBJ databases">
        <title>Tsukamurella conjunctivitidis sp. nov., Tsukamurella assacharolytica sp. nov. and Tsukamurella sputae sp. nov. isolated from patients with conjunctivitis, bacteraemia (lymphoma) and respiratory infection (sputum) in Hong Kong.</title>
        <authorList>
            <person name="Fok K.M.N."/>
            <person name="Fong J.Y.H."/>
        </authorList>
    </citation>
    <scope>NUCLEOTIDE SEQUENCE [LARGE SCALE GENOMIC DNA]</scope>
    <source>
        <strain evidence="2 3">HKU70</strain>
    </source>
</reference>
<evidence type="ECO:0000313" key="3">
    <source>
        <dbReference type="Proteomes" id="UP000319792"/>
    </source>
</evidence>
<accession>A0A5C5RTJ8</accession>
<keyword evidence="1" id="KW-0472">Membrane</keyword>
<dbReference type="RefSeq" id="WP_146433347.1">
    <property type="nucleotide sequence ID" value="NZ_VIGV01000002.1"/>
</dbReference>
<feature type="transmembrane region" description="Helical" evidence="1">
    <location>
        <begin position="117"/>
        <end position="138"/>
    </location>
</feature>
<dbReference type="EMBL" id="VIGV01000002">
    <property type="protein sequence ID" value="TWS25395.1"/>
    <property type="molecule type" value="Genomic_DNA"/>
</dbReference>
<comment type="caution">
    <text evidence="2">The sequence shown here is derived from an EMBL/GenBank/DDBJ whole genome shotgun (WGS) entry which is preliminary data.</text>
</comment>
<dbReference type="AlphaFoldDB" id="A0A5C5RTJ8"/>
<keyword evidence="1" id="KW-0812">Transmembrane</keyword>
<reference evidence="2 3" key="1">
    <citation type="submission" date="2019-06" db="EMBL/GenBank/DDBJ databases">
        <authorList>
            <person name="Teng J.L.L."/>
            <person name="Lee H.H."/>
            <person name="Lau S.K.P."/>
            <person name="Woo P.C.Y."/>
        </authorList>
    </citation>
    <scope>NUCLEOTIDE SEQUENCE [LARGE SCALE GENOMIC DNA]</scope>
    <source>
        <strain evidence="2 3">HKU70</strain>
    </source>
</reference>
<gene>
    <name evidence="2" type="ORF">FK268_09405</name>
</gene>
<keyword evidence="1" id="KW-1133">Transmembrane helix</keyword>
<proteinExistence type="predicted"/>
<protein>
    <submittedName>
        <fullName evidence="2">Uncharacterized protein</fullName>
    </submittedName>
</protein>
<dbReference type="Proteomes" id="UP000319792">
    <property type="component" value="Unassembled WGS sequence"/>
</dbReference>
<evidence type="ECO:0000256" key="1">
    <source>
        <dbReference type="SAM" id="Phobius"/>
    </source>
</evidence>
<name>A0A5C5RTJ8_9ACTN</name>